<evidence type="ECO:0000259" key="2">
    <source>
        <dbReference type="PROSITE" id="PS00028"/>
    </source>
</evidence>
<dbReference type="AlphaFoldDB" id="A0ABD3MTH1"/>
<evidence type="ECO:0000256" key="1">
    <source>
        <dbReference type="SAM" id="MobiDB-lite"/>
    </source>
</evidence>
<evidence type="ECO:0000313" key="3">
    <source>
        <dbReference type="EMBL" id="KAL3766253.1"/>
    </source>
</evidence>
<feature type="compositionally biased region" description="Basic and acidic residues" evidence="1">
    <location>
        <begin position="707"/>
        <end position="747"/>
    </location>
</feature>
<proteinExistence type="predicted"/>
<feature type="domain" description="C2H2-type" evidence="2">
    <location>
        <begin position="618"/>
        <end position="641"/>
    </location>
</feature>
<reference evidence="3 4" key="1">
    <citation type="submission" date="2024-10" db="EMBL/GenBank/DDBJ databases">
        <title>Updated reference genomes for cyclostephanoid diatoms.</title>
        <authorList>
            <person name="Roberts W.R."/>
            <person name="Alverson A.J."/>
        </authorList>
    </citation>
    <scope>NUCLEOTIDE SEQUENCE [LARGE SCALE GENOMIC DNA]</scope>
    <source>
        <strain evidence="3 4">AJA276-08</strain>
    </source>
</reference>
<dbReference type="PANTHER" id="PTHR13165:SF0">
    <property type="entry name" value="SERRATE RNA EFFECTOR MOLECULE HOMOLOG"/>
    <property type="match status" value="1"/>
</dbReference>
<feature type="compositionally biased region" description="Basic residues" evidence="1">
    <location>
        <begin position="189"/>
        <end position="200"/>
    </location>
</feature>
<comment type="caution">
    <text evidence="3">The sequence shown here is derived from an EMBL/GenBank/DDBJ whole genome shotgun (WGS) entry which is preliminary data.</text>
</comment>
<dbReference type="PANTHER" id="PTHR13165">
    <property type="entry name" value="ARSENITE-RESISTANCE PROTEIN 2"/>
    <property type="match status" value="1"/>
</dbReference>
<sequence length="782" mass="86081">MPLDEFGREIPALGLGGPRRRRRAADDDDDEDEAGAGKRGAGGAGGGNDPGGEGEGATADGGGADVVVVDDDDERPPPLFESPDAEDSAYREYNTKYCLNYVRTFFNHHLDDPWFRARLSPLEAHRQAAKERKRASAEAGEMRREIVQSLEDAASGVIPKKDPDSPEYLGPPKCNFVAGCRLGVGTKPTGHHHHHHHHQREYHDRHQHGPNEADVQHIVLQGEDRNRIERHAKSHLHSFIKGEGCVRIKDVPPNVSDAQLLATLAEYCPPGGLPPTAVWSDSVRVPVRDDADAGPYHRTAYAVFPSSSAKDATLESLANANGESNRHRNRGGGGGQRPNRKGDSALLPPILELDVDCTDVYGRREIDANGRGDAPPSSLGKKKKDEDATRLPTKRCTVYVSTSLLASSQPVSVLSVALSSRERISRDKEDTGKISRILDEVRGIEAGSRLADLLSLLYPGNELHSVDDEDILDISIAYLRRVHLFSFYNGCTASSDLGNVLSFSHPAGTIHLRLKGADEILAKAAEEKSNGFATAIAEDGETTSANPETETDMLVKRLNDSIAKALEWVQALAQRGPSCLIDAETDAAARKIEMAEQASRQEWIENHSVPDEDGRARCSFHFCRKLFKDKAFLNKHLMKKHSDHLRAECAKCHDGPMMAAWDRDDSRPVPPVLVDCGSTFGLLPSQVTGSDSPLANDPEPDLWREEQRRLAEEERKHREREAAARAAEEEMIRRREQANAGEKRKSNFVDPDDMVEEKVELSFENVVVAPPPKKKKKKKSLL</sequence>
<feature type="region of interest" description="Disordered" evidence="1">
    <location>
        <begin position="707"/>
        <end position="752"/>
    </location>
</feature>
<accession>A0ABD3MTH1</accession>
<name>A0ABD3MTH1_9STRA</name>
<feature type="region of interest" description="Disordered" evidence="1">
    <location>
        <begin position="1"/>
        <end position="87"/>
    </location>
</feature>
<feature type="region of interest" description="Disordered" evidence="1">
    <location>
        <begin position="366"/>
        <end position="390"/>
    </location>
</feature>
<dbReference type="EMBL" id="JALLAZ020001732">
    <property type="protein sequence ID" value="KAL3766253.1"/>
    <property type="molecule type" value="Genomic_DNA"/>
</dbReference>
<dbReference type="InterPro" id="IPR039727">
    <property type="entry name" value="SE/Ars2"/>
</dbReference>
<feature type="compositionally biased region" description="Gly residues" evidence="1">
    <location>
        <begin position="37"/>
        <end position="64"/>
    </location>
</feature>
<keyword evidence="4" id="KW-1185">Reference proteome</keyword>
<dbReference type="InterPro" id="IPR013087">
    <property type="entry name" value="Znf_C2H2_type"/>
</dbReference>
<gene>
    <name evidence="3" type="ORF">ACHAW5_008199</name>
</gene>
<feature type="region of interest" description="Disordered" evidence="1">
    <location>
        <begin position="186"/>
        <end position="208"/>
    </location>
</feature>
<dbReference type="PROSITE" id="PS00028">
    <property type="entry name" value="ZINC_FINGER_C2H2_1"/>
    <property type="match status" value="1"/>
</dbReference>
<evidence type="ECO:0000313" key="4">
    <source>
        <dbReference type="Proteomes" id="UP001530315"/>
    </source>
</evidence>
<protein>
    <recommendedName>
        <fullName evidence="2">C2H2-type domain-containing protein</fullName>
    </recommendedName>
</protein>
<feature type="region of interest" description="Disordered" evidence="1">
    <location>
        <begin position="319"/>
        <end position="348"/>
    </location>
</feature>
<dbReference type="Proteomes" id="UP001530315">
    <property type="component" value="Unassembled WGS sequence"/>
</dbReference>
<organism evidence="3 4">
    <name type="scientific">Stephanodiscus triporus</name>
    <dbReference type="NCBI Taxonomy" id="2934178"/>
    <lineage>
        <taxon>Eukaryota</taxon>
        <taxon>Sar</taxon>
        <taxon>Stramenopiles</taxon>
        <taxon>Ochrophyta</taxon>
        <taxon>Bacillariophyta</taxon>
        <taxon>Coscinodiscophyceae</taxon>
        <taxon>Thalassiosirophycidae</taxon>
        <taxon>Stephanodiscales</taxon>
        <taxon>Stephanodiscaceae</taxon>
        <taxon>Stephanodiscus</taxon>
    </lineage>
</organism>